<gene>
    <name evidence="4" type="ORF">K8V35_09360</name>
</gene>
<evidence type="ECO:0000256" key="2">
    <source>
        <dbReference type="SAM" id="MobiDB-lite"/>
    </source>
</evidence>
<name>A0A921JCF5_9STAP</name>
<proteinExistence type="inferred from homology"/>
<organism evidence="4 5">
    <name type="scientific">Aliicoccus persicus</name>
    <dbReference type="NCBI Taxonomy" id="930138"/>
    <lineage>
        <taxon>Bacteria</taxon>
        <taxon>Bacillati</taxon>
        <taxon>Bacillota</taxon>
        <taxon>Bacilli</taxon>
        <taxon>Bacillales</taxon>
        <taxon>Staphylococcaceae</taxon>
        <taxon>Aliicoccus</taxon>
    </lineage>
</organism>
<dbReference type="Pfam" id="PF05532">
    <property type="entry name" value="CsbD"/>
    <property type="match status" value="1"/>
</dbReference>
<dbReference type="InterPro" id="IPR036629">
    <property type="entry name" value="YjbJ_sf"/>
</dbReference>
<reference evidence="4" key="1">
    <citation type="journal article" date="2021" name="PeerJ">
        <title>Extensive microbial diversity within the chicken gut microbiome revealed by metagenomics and culture.</title>
        <authorList>
            <person name="Gilroy R."/>
            <person name="Ravi A."/>
            <person name="Getino M."/>
            <person name="Pursley I."/>
            <person name="Horton D.L."/>
            <person name="Alikhan N.F."/>
            <person name="Baker D."/>
            <person name="Gharbi K."/>
            <person name="Hall N."/>
            <person name="Watson M."/>
            <person name="Adriaenssens E.M."/>
            <person name="Foster-Nyarko E."/>
            <person name="Jarju S."/>
            <person name="Secka A."/>
            <person name="Antonio M."/>
            <person name="Oren A."/>
            <person name="Chaudhuri R.R."/>
            <person name="La Ragione R."/>
            <person name="Hildebrand F."/>
            <person name="Pallen M.J."/>
        </authorList>
    </citation>
    <scope>NUCLEOTIDE SEQUENCE</scope>
    <source>
        <strain evidence="4">6019</strain>
    </source>
</reference>
<evidence type="ECO:0000313" key="4">
    <source>
        <dbReference type="EMBL" id="HJE20547.1"/>
    </source>
</evidence>
<dbReference type="InterPro" id="IPR008462">
    <property type="entry name" value="CsbD"/>
</dbReference>
<evidence type="ECO:0000313" key="5">
    <source>
        <dbReference type="Proteomes" id="UP000763505"/>
    </source>
</evidence>
<comment type="caution">
    <text evidence="4">The sequence shown here is derived from an EMBL/GenBank/DDBJ whole genome shotgun (WGS) entry which is preliminary data.</text>
</comment>
<dbReference type="EMBL" id="DYYI01000103">
    <property type="protein sequence ID" value="HJE20547.1"/>
    <property type="molecule type" value="Genomic_DNA"/>
</dbReference>
<feature type="domain" description="CsbD-like" evidence="3">
    <location>
        <begin position="5"/>
        <end position="52"/>
    </location>
</feature>
<dbReference type="Proteomes" id="UP000763505">
    <property type="component" value="Unassembled WGS sequence"/>
</dbReference>
<evidence type="ECO:0000256" key="1">
    <source>
        <dbReference type="ARBA" id="ARBA00009129"/>
    </source>
</evidence>
<reference evidence="4" key="2">
    <citation type="submission" date="2021-09" db="EMBL/GenBank/DDBJ databases">
        <authorList>
            <person name="Gilroy R."/>
        </authorList>
    </citation>
    <scope>NUCLEOTIDE SEQUENCE</scope>
    <source>
        <strain evidence="4">6019</strain>
    </source>
</reference>
<feature type="region of interest" description="Disordered" evidence="2">
    <location>
        <begin position="1"/>
        <end position="35"/>
    </location>
</feature>
<protein>
    <submittedName>
        <fullName evidence="4">CsbD family protein</fullName>
    </submittedName>
</protein>
<comment type="similarity">
    <text evidence="1">Belongs to the UPF0337 (CsbD) family.</text>
</comment>
<feature type="compositionally biased region" description="Basic and acidic residues" evidence="2">
    <location>
        <begin position="1"/>
        <end position="15"/>
    </location>
</feature>
<accession>A0A921JCF5</accession>
<evidence type="ECO:0000259" key="3">
    <source>
        <dbReference type="Pfam" id="PF05532"/>
    </source>
</evidence>
<dbReference type="AlphaFoldDB" id="A0A921JCF5"/>
<feature type="compositionally biased region" description="Basic and acidic residues" evidence="2">
    <location>
        <begin position="24"/>
        <end position="35"/>
    </location>
</feature>
<dbReference type="Gene3D" id="1.10.1470.10">
    <property type="entry name" value="YjbJ"/>
    <property type="match status" value="1"/>
</dbReference>
<dbReference type="SUPFAM" id="SSF69047">
    <property type="entry name" value="Hypothetical protein YjbJ"/>
    <property type="match status" value="1"/>
</dbReference>
<sequence>MTGKDGKKEQVEGNVKETVGNVTGDKEVEKEGKKDKLVGKAKEVVDGAGKKANDAIDDISKKFGK</sequence>